<evidence type="ECO:0000313" key="3">
    <source>
        <dbReference type="EMBL" id="KAJ8019779.1"/>
    </source>
</evidence>
<dbReference type="InterPro" id="IPR002181">
    <property type="entry name" value="Fibrinogen_a/b/g_C_dom"/>
</dbReference>
<evidence type="ECO:0000259" key="2">
    <source>
        <dbReference type="PROSITE" id="PS51406"/>
    </source>
</evidence>
<dbReference type="InterPro" id="IPR036056">
    <property type="entry name" value="Fibrinogen-like_C"/>
</dbReference>
<dbReference type="Pfam" id="PF00147">
    <property type="entry name" value="Fibrinogen_C"/>
    <property type="match status" value="2"/>
</dbReference>
<dbReference type="OrthoDB" id="7250310at2759"/>
<sequence>MSLLHRLVQYYFVLCATCIWNSAQISQDVATINQDSSYFFYQRPEYPKDCKDILNECSSSSSSGVYLIKPDGYSEPFEVFCNHDLDSGGWMVVQRRMDGSVSFNRNWEEYRKGFGFLSTEFWLGNEKLSYITNQEVYELRIDMVLSNGSSFYIKYNNFRITDYWGSFSLTSVGDFSGNESSVITLCPPNTVAQNFTCEPVQDTQIYTDCYHAYQTGRRDDGVYTIRPSGWTGEPLKVPCNMSIDGGGWTVLQRRVNGSVSFEQNWEEYKDGFGILDHELWLGNDKMHYITNQKNYELRMDMINLDEDAYFAKYSLFRIKNEDSKYQLELGVYDSASTASYDAMDRHRDQFFSTPDRDNDANSGYDCAANHRAGWWYESCFNCDFNRPNIGSCSYPNPYWYNLPGSDCLMYTDIKIRPV</sequence>
<feature type="signal peptide" evidence="1">
    <location>
        <begin position="1"/>
        <end position="23"/>
    </location>
</feature>
<dbReference type="CDD" id="cd00087">
    <property type="entry name" value="FReD"/>
    <property type="match status" value="1"/>
</dbReference>
<comment type="caution">
    <text evidence="3">The sequence shown here is derived from an EMBL/GenBank/DDBJ whole genome shotgun (WGS) entry which is preliminary data.</text>
</comment>
<dbReference type="InterPro" id="IPR014716">
    <property type="entry name" value="Fibrinogen_a/b/g_C_1"/>
</dbReference>
<reference evidence="3" key="1">
    <citation type="submission" date="2021-10" db="EMBL/GenBank/DDBJ databases">
        <title>Tropical sea cucumber genome reveals ecological adaptation and Cuvierian tubules defense mechanism.</title>
        <authorList>
            <person name="Chen T."/>
        </authorList>
    </citation>
    <scope>NUCLEOTIDE SEQUENCE</scope>
    <source>
        <strain evidence="3">Nanhai2018</strain>
        <tissue evidence="3">Muscle</tissue>
    </source>
</reference>
<proteinExistence type="predicted"/>
<dbReference type="Gene3D" id="3.90.215.10">
    <property type="entry name" value="Gamma Fibrinogen, chain A, domain 1"/>
    <property type="match status" value="2"/>
</dbReference>
<dbReference type="PANTHER" id="PTHR19143">
    <property type="entry name" value="FIBRINOGEN/TENASCIN/ANGIOPOEITIN"/>
    <property type="match status" value="1"/>
</dbReference>
<gene>
    <name evidence="3" type="ORF">HOLleu_41508</name>
</gene>
<dbReference type="Proteomes" id="UP001152320">
    <property type="component" value="Chromosome 23"/>
</dbReference>
<keyword evidence="4" id="KW-1185">Reference proteome</keyword>
<name>A0A9Q0YDM3_HOLLE</name>
<dbReference type="GO" id="GO:0005615">
    <property type="term" value="C:extracellular space"/>
    <property type="evidence" value="ECO:0007669"/>
    <property type="project" value="TreeGrafter"/>
</dbReference>
<dbReference type="AlphaFoldDB" id="A0A9Q0YDM3"/>
<organism evidence="3 4">
    <name type="scientific">Holothuria leucospilota</name>
    <name type="common">Black long sea cucumber</name>
    <name type="synonym">Mertensiothuria leucospilota</name>
    <dbReference type="NCBI Taxonomy" id="206669"/>
    <lineage>
        <taxon>Eukaryota</taxon>
        <taxon>Metazoa</taxon>
        <taxon>Echinodermata</taxon>
        <taxon>Eleutherozoa</taxon>
        <taxon>Echinozoa</taxon>
        <taxon>Holothuroidea</taxon>
        <taxon>Aspidochirotacea</taxon>
        <taxon>Aspidochirotida</taxon>
        <taxon>Holothuriidae</taxon>
        <taxon>Holothuria</taxon>
    </lineage>
</organism>
<dbReference type="SUPFAM" id="SSF56496">
    <property type="entry name" value="Fibrinogen C-terminal domain-like"/>
    <property type="match status" value="2"/>
</dbReference>
<feature type="chain" id="PRO_5040390670" evidence="1">
    <location>
        <begin position="24"/>
        <end position="418"/>
    </location>
</feature>
<dbReference type="InterPro" id="IPR050373">
    <property type="entry name" value="Fibrinogen_C-term_domain"/>
</dbReference>
<dbReference type="NCBIfam" id="NF040941">
    <property type="entry name" value="GGGWT_bact"/>
    <property type="match status" value="2"/>
</dbReference>
<dbReference type="PANTHER" id="PTHR19143:SF458">
    <property type="entry name" value="FIBRINOGEN C-TERMINAL DOMAIN-CONTAINING PROTEIN-RELATED"/>
    <property type="match status" value="1"/>
</dbReference>
<protein>
    <submittedName>
        <fullName evidence="3">Angiopoietin-related protein 1</fullName>
    </submittedName>
</protein>
<evidence type="ECO:0000313" key="4">
    <source>
        <dbReference type="Proteomes" id="UP001152320"/>
    </source>
</evidence>
<feature type="domain" description="Fibrinogen C-terminal" evidence="2">
    <location>
        <begin position="200"/>
        <end position="418"/>
    </location>
</feature>
<dbReference type="EMBL" id="JAIZAY010000023">
    <property type="protein sequence ID" value="KAJ8019779.1"/>
    <property type="molecule type" value="Genomic_DNA"/>
</dbReference>
<keyword evidence="1" id="KW-0732">Signal</keyword>
<dbReference type="PROSITE" id="PS51406">
    <property type="entry name" value="FIBRINOGEN_C_2"/>
    <property type="match status" value="2"/>
</dbReference>
<dbReference type="SMART" id="SM00186">
    <property type="entry name" value="FBG"/>
    <property type="match status" value="2"/>
</dbReference>
<accession>A0A9Q0YDM3</accession>
<evidence type="ECO:0000256" key="1">
    <source>
        <dbReference type="SAM" id="SignalP"/>
    </source>
</evidence>
<feature type="domain" description="Fibrinogen C-terminal" evidence="2">
    <location>
        <begin position="41"/>
        <end position="178"/>
    </location>
</feature>